<comment type="caution">
    <text evidence="3">The sequence shown here is derived from an EMBL/GenBank/DDBJ whole genome shotgun (WGS) entry which is preliminary data.</text>
</comment>
<reference evidence="3" key="1">
    <citation type="submission" date="2023-07" db="EMBL/GenBank/DDBJ databases">
        <authorList>
            <consortium name="CYATHOMIX"/>
        </authorList>
    </citation>
    <scope>NUCLEOTIDE SEQUENCE</scope>
    <source>
        <strain evidence="3">N/A</strain>
    </source>
</reference>
<sequence length="112" mass="12409">MNIDASAYGDHSNNAEGQPHGGRVKINIGGSVFEASLSTLKRFDDSMFSALVANRWQQDELFIDRNPTHFGKNVFRGRPSSTIYLGLLRFASPNGVQIIRKNSTIHPKDHPA</sequence>
<organism evidence="3 4">
    <name type="scientific">Cylicocyclus nassatus</name>
    <name type="common">Nematode worm</name>
    <dbReference type="NCBI Taxonomy" id="53992"/>
    <lineage>
        <taxon>Eukaryota</taxon>
        <taxon>Metazoa</taxon>
        <taxon>Ecdysozoa</taxon>
        <taxon>Nematoda</taxon>
        <taxon>Chromadorea</taxon>
        <taxon>Rhabditida</taxon>
        <taxon>Rhabditina</taxon>
        <taxon>Rhabditomorpha</taxon>
        <taxon>Strongyloidea</taxon>
        <taxon>Strongylidae</taxon>
        <taxon>Cylicocyclus</taxon>
    </lineage>
</organism>
<proteinExistence type="predicted"/>
<feature type="domain" description="Potassium channel tetramerisation-type BTB" evidence="2">
    <location>
        <begin position="24"/>
        <end position="71"/>
    </location>
</feature>
<evidence type="ECO:0000256" key="1">
    <source>
        <dbReference type="SAM" id="MobiDB-lite"/>
    </source>
</evidence>
<dbReference type="GO" id="GO:0051260">
    <property type="term" value="P:protein homooligomerization"/>
    <property type="evidence" value="ECO:0007669"/>
    <property type="project" value="InterPro"/>
</dbReference>
<dbReference type="InterPro" id="IPR003131">
    <property type="entry name" value="T1-type_BTB"/>
</dbReference>
<dbReference type="Pfam" id="PF02214">
    <property type="entry name" value="BTB_2"/>
    <property type="match status" value="1"/>
</dbReference>
<dbReference type="InterPro" id="IPR011333">
    <property type="entry name" value="SKP1/BTB/POZ_sf"/>
</dbReference>
<accession>A0AA36MEK5</accession>
<protein>
    <recommendedName>
        <fullName evidence="2">Potassium channel tetramerisation-type BTB domain-containing protein</fullName>
    </recommendedName>
</protein>
<dbReference type="PANTHER" id="PTHR11145:SF12">
    <property type="entry name" value="BTB DOMAIN-CONTAINING PROTEIN"/>
    <property type="match status" value="1"/>
</dbReference>
<dbReference type="Proteomes" id="UP001176961">
    <property type="component" value="Unassembled WGS sequence"/>
</dbReference>
<evidence type="ECO:0000313" key="3">
    <source>
        <dbReference type="EMBL" id="CAJ0607505.1"/>
    </source>
</evidence>
<gene>
    <name evidence="3" type="ORF">CYNAS_LOCUS19488</name>
</gene>
<dbReference type="Gene3D" id="3.30.710.10">
    <property type="entry name" value="Potassium Channel Kv1.1, Chain A"/>
    <property type="match status" value="1"/>
</dbReference>
<dbReference type="AlphaFoldDB" id="A0AA36MEK5"/>
<keyword evidence="4" id="KW-1185">Reference proteome</keyword>
<dbReference type="EMBL" id="CATQJL010000316">
    <property type="protein sequence ID" value="CAJ0607505.1"/>
    <property type="molecule type" value="Genomic_DNA"/>
</dbReference>
<name>A0AA36MEK5_CYLNA</name>
<dbReference type="PANTHER" id="PTHR11145">
    <property type="entry name" value="BTB/POZ DOMAIN-CONTAINING ADAPTER FOR CUL3-MEDIATED RHOA DEGRADATION PROTEIN FAMILY MEMBER"/>
    <property type="match status" value="1"/>
</dbReference>
<dbReference type="SUPFAM" id="SSF54695">
    <property type="entry name" value="POZ domain"/>
    <property type="match status" value="1"/>
</dbReference>
<evidence type="ECO:0000259" key="2">
    <source>
        <dbReference type="Pfam" id="PF02214"/>
    </source>
</evidence>
<evidence type="ECO:0000313" key="4">
    <source>
        <dbReference type="Proteomes" id="UP001176961"/>
    </source>
</evidence>
<feature type="region of interest" description="Disordered" evidence="1">
    <location>
        <begin position="1"/>
        <end position="22"/>
    </location>
</feature>
<dbReference type="InterPro" id="IPR045068">
    <property type="entry name" value="BACURD1-3"/>
</dbReference>